<dbReference type="OrthoDB" id="9783435at2"/>
<dbReference type="PANTHER" id="PTHR42742:SF3">
    <property type="entry name" value="FRUCTOKINASE"/>
    <property type="match status" value="1"/>
</dbReference>
<reference evidence="14 15" key="1">
    <citation type="journal article" date="2015" name="Genome Announc.">
        <title>Expanding the biotechnology potential of lactobacilli through comparative genomics of 213 strains and associated genera.</title>
        <authorList>
            <person name="Sun Z."/>
            <person name="Harris H.M."/>
            <person name="McCann A."/>
            <person name="Guo C."/>
            <person name="Argimon S."/>
            <person name="Zhang W."/>
            <person name="Yang X."/>
            <person name="Jeffery I.B."/>
            <person name="Cooney J.C."/>
            <person name="Kagawa T.F."/>
            <person name="Liu W."/>
            <person name="Song Y."/>
            <person name="Salvetti E."/>
            <person name="Wrobel A."/>
            <person name="Rasinkangas P."/>
            <person name="Parkhill J."/>
            <person name="Rea M.C."/>
            <person name="O'Sullivan O."/>
            <person name="Ritari J."/>
            <person name="Douillard F.P."/>
            <person name="Paul Ross R."/>
            <person name="Yang R."/>
            <person name="Briner A.E."/>
            <person name="Felis G.E."/>
            <person name="de Vos W.M."/>
            <person name="Barrangou R."/>
            <person name="Klaenhammer T.R."/>
            <person name="Caufield P.W."/>
            <person name="Cui Y."/>
            <person name="Zhang H."/>
            <person name="O'Toole P.W."/>
        </authorList>
    </citation>
    <scope>NUCLEOTIDE SEQUENCE [LARGE SCALE GENOMIC DNA]</scope>
    <source>
        <strain evidence="14 15">DSM 23026</strain>
    </source>
</reference>
<comment type="similarity">
    <text evidence="2">Belongs to the ROK (NagC/XylR) family.</text>
</comment>
<dbReference type="EC" id="2.7.1.4" evidence="11"/>
<dbReference type="GO" id="GO:0008865">
    <property type="term" value="F:fructokinase activity"/>
    <property type="evidence" value="ECO:0007669"/>
    <property type="project" value="UniProtKB-EC"/>
</dbReference>
<evidence type="ECO:0000256" key="13">
    <source>
        <dbReference type="ARBA" id="ARBA00074653"/>
    </source>
</evidence>
<evidence type="ECO:0000256" key="10">
    <source>
        <dbReference type="ARBA" id="ARBA00023277"/>
    </source>
</evidence>
<dbReference type="Proteomes" id="UP000051249">
    <property type="component" value="Unassembled WGS sequence"/>
</dbReference>
<sequence>MKIGAVEAGGTKFVCAIGDENGQVSEQIKIPTTSPKETMNQVINYFKEQQVEAIGVGTFGPINVNKNSVTYGYVTKTPKPGWSNYDFLGSMKKELNIPISFTTDVNAAGYGEAVQGAGRGKENVLYWTIGTGIGAGYVQNGEFLQGISHPEMGHMLIRQNPNDIYEGHCPFHKNCFEGLAAGPAIEERIGKKAVELDQNDPVWDYIADYAAQACVTATLVLRPDIIIFGGGVIHQEHLLKKIRKHFKEQLNDYVDVPPLEEYIVRIGLNDDAGIKGALLLAAKELS</sequence>
<protein>
    <recommendedName>
        <fullName evidence="13">Fructokinase</fullName>
        <ecNumber evidence="11">2.7.1.4</ecNumber>
    </recommendedName>
</protein>
<dbReference type="FunFam" id="3.30.420.40:FF:000136">
    <property type="entry name" value="Putative fructokinase"/>
    <property type="match status" value="1"/>
</dbReference>
<dbReference type="Gene3D" id="3.30.420.40">
    <property type="match status" value="2"/>
</dbReference>
<dbReference type="CDD" id="cd24067">
    <property type="entry name" value="ASKHA_NBD_ROK_BsFRK-like"/>
    <property type="match status" value="1"/>
</dbReference>
<evidence type="ECO:0000256" key="6">
    <source>
        <dbReference type="ARBA" id="ARBA00022777"/>
    </source>
</evidence>
<evidence type="ECO:0000256" key="8">
    <source>
        <dbReference type="ARBA" id="ARBA00022840"/>
    </source>
</evidence>
<comment type="caution">
    <text evidence="14">The sequence shown here is derived from an EMBL/GenBank/DDBJ whole genome shotgun (WGS) entry which is preliminary data.</text>
</comment>
<evidence type="ECO:0000256" key="11">
    <source>
        <dbReference type="ARBA" id="ARBA00038887"/>
    </source>
</evidence>
<keyword evidence="15" id="KW-1185">Reference proteome</keyword>
<keyword evidence="9" id="KW-0460">Magnesium</keyword>
<dbReference type="PANTHER" id="PTHR42742">
    <property type="entry name" value="TRANSCRIPTIONAL REPRESSOR MPRA"/>
    <property type="match status" value="1"/>
</dbReference>
<evidence type="ECO:0000256" key="3">
    <source>
        <dbReference type="ARBA" id="ARBA00022679"/>
    </source>
</evidence>
<keyword evidence="5" id="KW-0547">Nucleotide-binding</keyword>
<evidence type="ECO:0000256" key="5">
    <source>
        <dbReference type="ARBA" id="ARBA00022741"/>
    </source>
</evidence>
<dbReference type="AlphaFoldDB" id="A0A0R2NQH9"/>
<keyword evidence="3" id="KW-0808">Transferase</keyword>
<dbReference type="SUPFAM" id="SSF53067">
    <property type="entry name" value="Actin-like ATPase domain"/>
    <property type="match status" value="1"/>
</dbReference>
<organism evidence="14 15">
    <name type="scientific">Pediococcus argentinicus</name>
    <dbReference type="NCBI Taxonomy" id="480391"/>
    <lineage>
        <taxon>Bacteria</taxon>
        <taxon>Bacillati</taxon>
        <taxon>Bacillota</taxon>
        <taxon>Bacilli</taxon>
        <taxon>Lactobacillales</taxon>
        <taxon>Lactobacillaceae</taxon>
        <taxon>Pediococcus</taxon>
    </lineage>
</organism>
<evidence type="ECO:0000256" key="7">
    <source>
        <dbReference type="ARBA" id="ARBA00022833"/>
    </source>
</evidence>
<evidence type="ECO:0000256" key="4">
    <source>
        <dbReference type="ARBA" id="ARBA00022723"/>
    </source>
</evidence>
<dbReference type="InterPro" id="IPR000600">
    <property type="entry name" value="ROK"/>
</dbReference>
<dbReference type="GO" id="GO:0005524">
    <property type="term" value="F:ATP binding"/>
    <property type="evidence" value="ECO:0007669"/>
    <property type="project" value="UniProtKB-KW"/>
</dbReference>
<comment type="catalytic activity">
    <reaction evidence="12">
        <text>D-fructose + ATP = D-fructose 6-phosphate + ADP + H(+)</text>
        <dbReference type="Rhea" id="RHEA:16125"/>
        <dbReference type="ChEBI" id="CHEBI:15378"/>
        <dbReference type="ChEBI" id="CHEBI:30616"/>
        <dbReference type="ChEBI" id="CHEBI:37721"/>
        <dbReference type="ChEBI" id="CHEBI:61527"/>
        <dbReference type="ChEBI" id="CHEBI:456216"/>
        <dbReference type="EC" id="2.7.1.4"/>
    </reaction>
</comment>
<dbReference type="RefSeq" id="WP_147165232.1">
    <property type="nucleotide sequence ID" value="NZ_BJZZ01000009.1"/>
</dbReference>
<dbReference type="PATRIC" id="fig|480391.4.peg.168"/>
<proteinExistence type="inferred from homology"/>
<keyword evidence="8" id="KW-0067">ATP-binding</keyword>
<dbReference type="FunFam" id="3.30.420.40:FF:000153">
    <property type="entry name" value="Putative fructokinase"/>
    <property type="match status" value="1"/>
</dbReference>
<evidence type="ECO:0000256" key="2">
    <source>
        <dbReference type="ARBA" id="ARBA00006479"/>
    </source>
</evidence>
<dbReference type="Pfam" id="PF00480">
    <property type="entry name" value="ROK"/>
    <property type="match status" value="1"/>
</dbReference>
<evidence type="ECO:0000256" key="9">
    <source>
        <dbReference type="ARBA" id="ARBA00022842"/>
    </source>
</evidence>
<evidence type="ECO:0000256" key="12">
    <source>
        <dbReference type="ARBA" id="ARBA00048451"/>
    </source>
</evidence>
<keyword evidence="10" id="KW-0119">Carbohydrate metabolism</keyword>
<dbReference type="InterPro" id="IPR051804">
    <property type="entry name" value="Carb_Metab_Reg_Kinase/Isom"/>
</dbReference>
<keyword evidence="6" id="KW-0418">Kinase</keyword>
<keyword evidence="4" id="KW-0479">Metal-binding</keyword>
<dbReference type="EMBL" id="JQCQ01000010">
    <property type="protein sequence ID" value="KRO25434.1"/>
    <property type="molecule type" value="Genomic_DNA"/>
</dbReference>
<accession>A0A0R2NQH9</accession>
<evidence type="ECO:0000256" key="1">
    <source>
        <dbReference type="ARBA" id="ARBA00001946"/>
    </source>
</evidence>
<keyword evidence="7" id="KW-0862">Zinc</keyword>
<evidence type="ECO:0000313" key="14">
    <source>
        <dbReference type="EMBL" id="KRO25434.1"/>
    </source>
</evidence>
<gene>
    <name evidence="14" type="ORF">IV88_GL000165</name>
</gene>
<dbReference type="GO" id="GO:0046872">
    <property type="term" value="F:metal ion binding"/>
    <property type="evidence" value="ECO:0007669"/>
    <property type="project" value="UniProtKB-KW"/>
</dbReference>
<comment type="cofactor">
    <cofactor evidence="1">
        <name>Mg(2+)</name>
        <dbReference type="ChEBI" id="CHEBI:18420"/>
    </cofactor>
</comment>
<evidence type="ECO:0000313" key="15">
    <source>
        <dbReference type="Proteomes" id="UP000051249"/>
    </source>
</evidence>
<dbReference type="InterPro" id="IPR043129">
    <property type="entry name" value="ATPase_NBD"/>
</dbReference>
<name>A0A0R2NQH9_9LACO</name>